<protein>
    <submittedName>
        <fullName evidence="1">Uncharacterized protein</fullName>
    </submittedName>
</protein>
<accession>B4DA47</accession>
<dbReference type="EMBL" id="ABVL01000029">
    <property type="protein sequence ID" value="EDY16674.1"/>
    <property type="molecule type" value="Genomic_DNA"/>
</dbReference>
<reference evidence="1 2" key="1">
    <citation type="journal article" date="2011" name="J. Bacteriol.">
        <title>Genome sequence of Chthoniobacter flavus Ellin428, an aerobic heterotrophic soil bacterium.</title>
        <authorList>
            <person name="Kant R."/>
            <person name="van Passel M.W."/>
            <person name="Palva A."/>
            <person name="Lucas S."/>
            <person name="Lapidus A."/>
            <person name="Glavina Del Rio T."/>
            <person name="Dalin E."/>
            <person name="Tice H."/>
            <person name="Bruce D."/>
            <person name="Goodwin L."/>
            <person name="Pitluck S."/>
            <person name="Larimer F.W."/>
            <person name="Land M.L."/>
            <person name="Hauser L."/>
            <person name="Sangwan P."/>
            <person name="de Vos W.M."/>
            <person name="Janssen P.H."/>
            <person name="Smidt H."/>
        </authorList>
    </citation>
    <scope>NUCLEOTIDE SEQUENCE [LARGE SCALE GENOMIC DNA]</scope>
    <source>
        <strain evidence="1 2">Ellin428</strain>
    </source>
</reference>
<proteinExistence type="predicted"/>
<evidence type="ECO:0000313" key="2">
    <source>
        <dbReference type="Proteomes" id="UP000005824"/>
    </source>
</evidence>
<evidence type="ECO:0000313" key="1">
    <source>
        <dbReference type="EMBL" id="EDY16674.1"/>
    </source>
</evidence>
<organism evidence="1 2">
    <name type="scientific">Chthoniobacter flavus Ellin428</name>
    <dbReference type="NCBI Taxonomy" id="497964"/>
    <lineage>
        <taxon>Bacteria</taxon>
        <taxon>Pseudomonadati</taxon>
        <taxon>Verrucomicrobiota</taxon>
        <taxon>Spartobacteria</taxon>
        <taxon>Chthoniobacterales</taxon>
        <taxon>Chthoniobacteraceae</taxon>
        <taxon>Chthoniobacter</taxon>
    </lineage>
</organism>
<dbReference type="Proteomes" id="UP000005824">
    <property type="component" value="Unassembled WGS sequence"/>
</dbReference>
<sequence length="785" mass="83105">MRQLITINLTTRNSDWVPPVLTFGESLTLQIRFTKTINGNPIEPNLSITGSKASFGNVDARPGGGKFALCFNNGNPDTNFTTADLSHDCTATQMQSAINAKTAVTGAYGTAAVKKVEGSWLIRFGAGAVQVPIQIVDNSLWPVSFADIRAGTQIDNLWLHEVRLTQAPVAFVGGPPSIGLPSLPSFSVKIHGGAGSGQVWDTVQQLSIPSDFRGTYRIVKDNIRTELLAEDASADTIQAALVAALGSGIVVTLPFSQRFYVDLGGKYAGTDVAELTVEGGDAPAQDLFLTIPFDRLELASMLRSQPSVTLPLEIRIDCTEDGTGDPQEIVALYTQLTVQRPVALPILDSLATIDWLRLPSPKTYVGPGTANTLVGKVARVFSEQGDGATTVFDLAHDLATSDVEVFVRIDGANGVQLKNGVDYSAAITDDNHVTVTALTGAPAAGTWRISVIGFVDTAVWADDLTIAEDQVTNLPTDLSALQTAVTELQTLLPANASLPSGIAPSNATTIQLQPFSQILFAKDATGAPITDPTKLPTTKPPFLLPALNTTTSLGALPTSPLPDPAAGALYTTAAATLIPGGGHIRSSMSEAGGYVISDGRMNYPARKSGSKDSYYPIPFEIPIFGGTDDILINDMMFPAGKTLTFLGKLSLQILKGTSEAEYLFVIEQGLITQETTPGTPDANLLDITWQTATPLVSQIVRVGPAIQTFGFGCTIANTNGTVFTANGMIYQRVLSATANVQQTANFALRAMFRNFDTKNSVTDARGWLSWSLLQPDNGILGISIS</sequence>
<gene>
    <name evidence="1" type="ORF">CfE428DRAFT_5787</name>
</gene>
<name>B4DA47_9BACT</name>
<dbReference type="AlphaFoldDB" id="B4DA47"/>
<dbReference type="InParanoid" id="B4DA47"/>
<keyword evidence="2" id="KW-1185">Reference proteome</keyword>
<comment type="caution">
    <text evidence="1">The sequence shown here is derived from an EMBL/GenBank/DDBJ whole genome shotgun (WGS) entry which is preliminary data.</text>
</comment>
<dbReference type="STRING" id="497964.CfE428DRAFT_5787"/>
<dbReference type="RefSeq" id="WP_006983108.1">
    <property type="nucleotide sequence ID" value="NZ_ABVL01000029.1"/>
</dbReference>